<proteinExistence type="predicted"/>
<evidence type="ECO:0000313" key="1">
    <source>
        <dbReference type="EMBL" id="BES79977.1"/>
    </source>
</evidence>
<reference evidence="1 2" key="1">
    <citation type="submission" date="2023-09" db="EMBL/GenBank/DDBJ databases">
        <title>Analysis of phage genome (vB_Yru_GN1) of the bacterium (Yersinia ruckeri).</title>
        <authorList>
            <person name="Ganjoor M.S."/>
            <person name="Bouzari M."/>
            <person name="Soleimani-Delfan A."/>
        </authorList>
    </citation>
    <scope>NUCLEOTIDE SEQUENCE [LARGE SCALE GENOMIC DNA]</scope>
    <source>
        <strain evidence="2">vB_Yru_GN1</strain>
    </source>
</reference>
<organism evidence="1 2">
    <name type="scientific">Yersinia phage vB_Yru_GN1</name>
    <dbReference type="NCBI Taxonomy" id="3074381"/>
    <lineage>
        <taxon>Viruses</taxon>
        <taxon>Duplodnaviria</taxon>
        <taxon>Heunggongvirae</taxon>
        <taxon>Uroviricota</taxon>
        <taxon>Caudoviricetes</taxon>
        <taxon>Caudoviricetes incertae sedis</taxon>
        <taxon>Sepahanvirus</taxon>
        <taxon>Sepahanvirus vB-Yru-GN1</taxon>
    </lineage>
</organism>
<evidence type="ECO:0000313" key="2">
    <source>
        <dbReference type="Proteomes" id="UP001304813"/>
    </source>
</evidence>
<protein>
    <submittedName>
        <fullName evidence="1">Uncharacterized protein</fullName>
    </submittedName>
</protein>
<keyword evidence="2" id="KW-1185">Reference proteome</keyword>
<accession>A0AA86M7S3</accession>
<sequence length="136" mass="15639">MNKIETFLKLLRLNSSSTYDNVIEGDMIDFGTIITSYYSLGNCGKLPEIIQEMFPDVLVKPVVIRVELGLHVVSDINGKYYDIFGEFPRDSSTDTNFIILQKFESVDEFLIDKFQYCDNYEKESLINALINSEDII</sequence>
<dbReference type="Pfam" id="PF24591">
    <property type="entry name" value="Phage_YunG-like"/>
    <property type="match status" value="1"/>
</dbReference>
<name>A0AA86M7S3_9CAUD</name>
<dbReference type="InterPro" id="IPR056239">
    <property type="entry name" value="Phage_YunG-like"/>
</dbReference>
<dbReference type="EMBL" id="LC779065">
    <property type="protein sequence ID" value="BES79977.1"/>
    <property type="molecule type" value="Genomic_DNA"/>
</dbReference>
<dbReference type="Proteomes" id="UP001304813">
    <property type="component" value="Segment"/>
</dbReference>